<dbReference type="InterPro" id="IPR017896">
    <property type="entry name" value="4Fe4S_Fe-S-bd"/>
</dbReference>
<dbReference type="Pfam" id="PF13187">
    <property type="entry name" value="Fer4_9"/>
    <property type="match status" value="1"/>
</dbReference>
<dbReference type="Pfam" id="PF10589">
    <property type="entry name" value="NADH_4Fe-4S"/>
    <property type="match status" value="1"/>
</dbReference>
<keyword evidence="2" id="KW-0408">Iron</keyword>
<dbReference type="SUPFAM" id="SSF140490">
    <property type="entry name" value="Nqo1C-terminal domain-like"/>
    <property type="match status" value="1"/>
</dbReference>
<accession>A0A0E3JMM6</accession>
<dbReference type="GO" id="GO:0051539">
    <property type="term" value="F:4 iron, 4 sulfur cluster binding"/>
    <property type="evidence" value="ECO:0007669"/>
    <property type="project" value="InterPro"/>
</dbReference>
<organism evidence="5 6">
    <name type="scientific">Clostridium scatologenes</name>
    <dbReference type="NCBI Taxonomy" id="1548"/>
    <lineage>
        <taxon>Bacteria</taxon>
        <taxon>Bacillati</taxon>
        <taxon>Bacillota</taxon>
        <taxon>Clostridia</taxon>
        <taxon>Eubacteriales</taxon>
        <taxon>Clostridiaceae</taxon>
        <taxon>Clostridium</taxon>
    </lineage>
</organism>
<evidence type="ECO:0000256" key="1">
    <source>
        <dbReference type="ARBA" id="ARBA00022723"/>
    </source>
</evidence>
<dbReference type="HOGENOM" id="CLU_780405_0_0_9"/>
<keyword evidence="1" id="KW-0479">Metal-binding</keyword>
<proteinExistence type="predicted"/>
<dbReference type="InterPro" id="IPR037207">
    <property type="entry name" value="Nuop51_4Fe4S-bd_sf"/>
</dbReference>
<keyword evidence="5" id="KW-0830">Ubiquinone</keyword>
<sequence>MNKYIICNSVPTYKEAPVSKDILKNSTSQILENIHSKKAEKNYIVLDYKEKELQSKLESEAKNYPDMVLETILVDGSFGFAYRNSSAILKVIEGEKPIPSSMEENESVYTVEMLLDTDEKNVYIDGSIKKKGKHVFKKKIAPREIIEACSVKGAFKGIYLGYPMSILLGEADLDKELNLTTDYICIFDEFDCILDKLKNIAEAYTKESCGRCVFGFEGVTQINMILSDISQKKGKSSDIALLLDLCSEMKNQVLCEIDGTLASTVISAISNFREEIEEHITKKTCKAAVCSKFITYHILADKCTGCTECADACDDDAILGKKKFIHVIDQDECIQCGECVKACDEQAIVKAGAIKPRCPQKPIPCKR</sequence>
<dbReference type="Proteomes" id="UP000033115">
    <property type="component" value="Chromosome"/>
</dbReference>
<dbReference type="InterPro" id="IPR019575">
    <property type="entry name" value="Nuop51_4Fe4S-bd"/>
</dbReference>
<dbReference type="STRING" id="1548.CSCA_1098"/>
<keyword evidence="6" id="KW-1185">Reference proteome</keyword>
<evidence type="ECO:0000259" key="4">
    <source>
        <dbReference type="PROSITE" id="PS51379"/>
    </source>
</evidence>
<dbReference type="Gene3D" id="3.30.70.20">
    <property type="match status" value="1"/>
</dbReference>
<reference evidence="5 6" key="1">
    <citation type="journal article" date="2015" name="J. Biotechnol.">
        <title>Complete genome sequence of a malodorant-producing acetogen, Clostridium scatologenes ATCC 25775(T).</title>
        <authorList>
            <person name="Zhu Z."/>
            <person name="Guo T."/>
            <person name="Zheng H."/>
            <person name="Song T."/>
            <person name="Ouyang P."/>
            <person name="Xie J."/>
        </authorList>
    </citation>
    <scope>NUCLEOTIDE SEQUENCE [LARGE SCALE GENOMIC DNA]</scope>
    <source>
        <strain evidence="5 6">ATCC 25775</strain>
    </source>
</reference>
<dbReference type="RefSeq" id="WP_029159708.1">
    <property type="nucleotide sequence ID" value="NZ_CP009933.1"/>
</dbReference>
<name>A0A0E3JMM6_CLOSL</name>
<dbReference type="Gene3D" id="1.20.1440.230">
    <property type="entry name" value="NADH-ubiquinone oxidoreductase 51kDa subunit, iron-sulphur binding domain"/>
    <property type="match status" value="1"/>
</dbReference>
<feature type="domain" description="4Fe-4S ferredoxin-type" evidence="4">
    <location>
        <begin position="324"/>
        <end position="353"/>
    </location>
</feature>
<keyword evidence="3" id="KW-0411">Iron-sulfur</keyword>
<dbReference type="GO" id="GO:0046872">
    <property type="term" value="F:metal ion binding"/>
    <property type="evidence" value="ECO:0007669"/>
    <property type="project" value="UniProtKB-KW"/>
</dbReference>
<feature type="domain" description="4Fe-4S ferredoxin-type" evidence="4">
    <location>
        <begin position="294"/>
        <end position="323"/>
    </location>
</feature>
<dbReference type="SMART" id="SM00928">
    <property type="entry name" value="NADH_4Fe-4S"/>
    <property type="match status" value="1"/>
</dbReference>
<dbReference type="PANTHER" id="PTHR43578">
    <property type="entry name" value="NADH-QUINONE OXIDOREDUCTASE SUBUNIT F"/>
    <property type="match status" value="1"/>
</dbReference>
<evidence type="ECO:0000256" key="2">
    <source>
        <dbReference type="ARBA" id="ARBA00023004"/>
    </source>
</evidence>
<dbReference type="SUPFAM" id="SSF54862">
    <property type="entry name" value="4Fe-4S ferredoxins"/>
    <property type="match status" value="1"/>
</dbReference>
<protein>
    <submittedName>
        <fullName evidence="5">NADH ubiquinone oxidoreductase, F subunit, iron sulfur binding protein</fullName>
    </submittedName>
</protein>
<evidence type="ECO:0000313" key="6">
    <source>
        <dbReference type="Proteomes" id="UP000033115"/>
    </source>
</evidence>
<gene>
    <name evidence="5" type="ORF">CSCA_1098</name>
</gene>
<dbReference type="AlphaFoldDB" id="A0A0E3JMM6"/>
<dbReference type="PROSITE" id="PS51379">
    <property type="entry name" value="4FE4S_FER_2"/>
    <property type="match status" value="2"/>
</dbReference>
<dbReference type="PANTHER" id="PTHR43578:SF3">
    <property type="entry name" value="NADH-QUINONE OXIDOREDUCTASE SUBUNIT F"/>
    <property type="match status" value="1"/>
</dbReference>
<dbReference type="KEGG" id="csq:CSCA_1098"/>
<dbReference type="EMBL" id="CP009933">
    <property type="protein sequence ID" value="AKA68223.1"/>
    <property type="molecule type" value="Genomic_DNA"/>
</dbReference>
<evidence type="ECO:0000313" key="5">
    <source>
        <dbReference type="EMBL" id="AKA68223.1"/>
    </source>
</evidence>
<evidence type="ECO:0000256" key="3">
    <source>
        <dbReference type="ARBA" id="ARBA00023014"/>
    </source>
</evidence>